<evidence type="ECO:0000313" key="3">
    <source>
        <dbReference type="Proteomes" id="UP001292094"/>
    </source>
</evidence>
<comment type="caution">
    <text evidence="2">The sequence shown here is derived from an EMBL/GenBank/DDBJ whole genome shotgun (WGS) entry which is preliminary data.</text>
</comment>
<proteinExistence type="predicted"/>
<organism evidence="2 3">
    <name type="scientific">Petrolisthes manimaculis</name>
    <dbReference type="NCBI Taxonomy" id="1843537"/>
    <lineage>
        <taxon>Eukaryota</taxon>
        <taxon>Metazoa</taxon>
        <taxon>Ecdysozoa</taxon>
        <taxon>Arthropoda</taxon>
        <taxon>Crustacea</taxon>
        <taxon>Multicrustacea</taxon>
        <taxon>Malacostraca</taxon>
        <taxon>Eumalacostraca</taxon>
        <taxon>Eucarida</taxon>
        <taxon>Decapoda</taxon>
        <taxon>Pleocyemata</taxon>
        <taxon>Anomura</taxon>
        <taxon>Galatheoidea</taxon>
        <taxon>Porcellanidae</taxon>
        <taxon>Petrolisthes</taxon>
    </lineage>
</organism>
<feature type="non-terminal residue" evidence="2">
    <location>
        <position position="1"/>
    </location>
</feature>
<dbReference type="EMBL" id="JAWZYT010000539">
    <property type="protein sequence ID" value="KAK4322074.1"/>
    <property type="molecule type" value="Genomic_DNA"/>
</dbReference>
<dbReference type="AlphaFoldDB" id="A0AAE1Q827"/>
<name>A0AAE1Q827_9EUCA</name>
<dbReference type="Proteomes" id="UP001292094">
    <property type="component" value="Unassembled WGS sequence"/>
</dbReference>
<feature type="region of interest" description="Disordered" evidence="1">
    <location>
        <begin position="1"/>
        <end position="27"/>
    </location>
</feature>
<keyword evidence="3" id="KW-1185">Reference proteome</keyword>
<accession>A0AAE1Q827</accession>
<gene>
    <name evidence="2" type="ORF">Pmani_007158</name>
</gene>
<evidence type="ECO:0000256" key="1">
    <source>
        <dbReference type="SAM" id="MobiDB-lite"/>
    </source>
</evidence>
<sequence>YDKRKQEETRGNKRKQEDADHYRLSIS</sequence>
<evidence type="ECO:0000313" key="2">
    <source>
        <dbReference type="EMBL" id="KAK4322074.1"/>
    </source>
</evidence>
<reference evidence="2" key="1">
    <citation type="submission" date="2023-11" db="EMBL/GenBank/DDBJ databases">
        <title>Genome assemblies of two species of porcelain crab, Petrolisthes cinctipes and Petrolisthes manimaculis (Anomura: Porcellanidae).</title>
        <authorList>
            <person name="Angst P."/>
        </authorList>
    </citation>
    <scope>NUCLEOTIDE SEQUENCE</scope>
    <source>
        <strain evidence="2">PB745_02</strain>
        <tissue evidence="2">Gill</tissue>
    </source>
</reference>
<protein>
    <submittedName>
        <fullName evidence="2">Uncharacterized protein</fullName>
    </submittedName>
</protein>